<sequence length="375" mass="40880">MDRNPAAASFLKSTFATAGVEGLLNGTFLVLGTIAVYLLATRSPSLRASCNLSTLGRLFRTPLIAGSVLLIILITAHFVCTMYRTLHGVTLILSGRSPVAFYDDLSHPVFVLMCLLLTMSISLTDCLLVWRLWIVSNRCIVTIALPTCTALAFFVCGIRVTVFFATTSPRVMDISASTIHAPEISKWVEANILITFITNLYCSSFISFFIYRIISRTGMNEKKYRSVLSIIIESAALWSAYTIFCFTIYYMRSPLTLLSLDLSPAMAGISFMLINVRIGLGWDTTPTVVQSTDFSAGALPRFKSSWKGTSGMTTSVGSACCTCVLRYNADAAKKVGLQSGSRIEEAESPTSTMVGTGSPPSCPRTTLRVDTDRQQ</sequence>
<dbReference type="Proteomes" id="UP000001861">
    <property type="component" value="Unassembled WGS sequence"/>
</dbReference>
<keyword evidence="2" id="KW-0812">Transmembrane</keyword>
<comment type="caution">
    <text evidence="3">The sequence shown here is derived from an EMBL/GenBank/DDBJ whole genome shotgun (WGS) entry which is preliminary data.</text>
</comment>
<dbReference type="EMBL" id="AACS02000004">
    <property type="protein sequence ID" value="EAU83063.2"/>
    <property type="molecule type" value="Genomic_DNA"/>
</dbReference>
<name>A8P4H5_COPC7</name>
<evidence type="ECO:0000313" key="3">
    <source>
        <dbReference type="EMBL" id="EAU83063.2"/>
    </source>
</evidence>
<dbReference type="OrthoDB" id="3250682at2759"/>
<feature type="transmembrane region" description="Helical" evidence="2">
    <location>
        <begin position="105"/>
        <end position="128"/>
    </location>
</feature>
<reference evidence="3 4" key="1">
    <citation type="journal article" date="2010" name="Proc. Natl. Acad. Sci. U.S.A.">
        <title>Insights into evolution of multicellular fungi from the assembled chromosomes of the mushroom Coprinopsis cinerea (Coprinus cinereus).</title>
        <authorList>
            <person name="Stajich J.E."/>
            <person name="Wilke S.K."/>
            <person name="Ahren D."/>
            <person name="Au C.H."/>
            <person name="Birren B.W."/>
            <person name="Borodovsky M."/>
            <person name="Burns C."/>
            <person name="Canback B."/>
            <person name="Casselton L.A."/>
            <person name="Cheng C.K."/>
            <person name="Deng J."/>
            <person name="Dietrich F.S."/>
            <person name="Fargo D.C."/>
            <person name="Farman M.L."/>
            <person name="Gathman A.C."/>
            <person name="Goldberg J."/>
            <person name="Guigo R."/>
            <person name="Hoegger P.J."/>
            <person name="Hooker J.B."/>
            <person name="Huggins A."/>
            <person name="James T.Y."/>
            <person name="Kamada T."/>
            <person name="Kilaru S."/>
            <person name="Kodira C."/>
            <person name="Kues U."/>
            <person name="Kupfer D."/>
            <person name="Kwan H.S."/>
            <person name="Lomsadze A."/>
            <person name="Li W."/>
            <person name="Lilly W.W."/>
            <person name="Ma L.J."/>
            <person name="Mackey A.J."/>
            <person name="Manning G."/>
            <person name="Martin F."/>
            <person name="Muraguchi H."/>
            <person name="Natvig D.O."/>
            <person name="Palmerini H."/>
            <person name="Ramesh M.A."/>
            <person name="Rehmeyer C.J."/>
            <person name="Roe B.A."/>
            <person name="Shenoy N."/>
            <person name="Stanke M."/>
            <person name="Ter-Hovhannisyan V."/>
            <person name="Tunlid A."/>
            <person name="Velagapudi R."/>
            <person name="Vision T.J."/>
            <person name="Zeng Q."/>
            <person name="Zolan M.E."/>
            <person name="Pukkila P.J."/>
        </authorList>
    </citation>
    <scope>NUCLEOTIDE SEQUENCE [LARGE SCALE GENOMIC DNA]</scope>
    <source>
        <strain evidence="4">Okayama-7 / 130 / ATCC MYA-4618 / FGSC 9003</strain>
    </source>
</reference>
<dbReference type="KEGG" id="cci:CC1G_12371"/>
<dbReference type="OMA" id="NDSISDM"/>
<dbReference type="GeneID" id="6015340"/>
<feature type="transmembrane region" description="Helical" evidence="2">
    <location>
        <begin position="22"/>
        <end position="40"/>
    </location>
</feature>
<dbReference type="HOGENOM" id="CLU_044614_3_0_1"/>
<evidence type="ECO:0000256" key="2">
    <source>
        <dbReference type="SAM" id="Phobius"/>
    </source>
</evidence>
<feature type="transmembrane region" description="Helical" evidence="2">
    <location>
        <begin position="61"/>
        <end position="85"/>
    </location>
</feature>
<dbReference type="InParanoid" id="A8P4H5"/>
<dbReference type="AlphaFoldDB" id="A8P4H5"/>
<feature type="transmembrane region" description="Helical" evidence="2">
    <location>
        <begin position="257"/>
        <end position="276"/>
    </location>
</feature>
<dbReference type="RefSeq" id="XP_001838748.2">
    <property type="nucleotide sequence ID" value="XM_001838696.2"/>
</dbReference>
<keyword evidence="4" id="KW-1185">Reference proteome</keyword>
<feature type="transmembrane region" description="Helical" evidence="2">
    <location>
        <begin position="140"/>
        <end position="165"/>
    </location>
</feature>
<dbReference type="VEuPathDB" id="FungiDB:CC1G_12371"/>
<evidence type="ECO:0000256" key="1">
    <source>
        <dbReference type="SAM" id="MobiDB-lite"/>
    </source>
</evidence>
<accession>A8P4H5</accession>
<protein>
    <submittedName>
        <fullName evidence="3">Uncharacterized protein</fullName>
    </submittedName>
</protein>
<evidence type="ECO:0000313" key="4">
    <source>
        <dbReference type="Proteomes" id="UP000001861"/>
    </source>
</evidence>
<organism evidence="3 4">
    <name type="scientific">Coprinopsis cinerea (strain Okayama-7 / 130 / ATCC MYA-4618 / FGSC 9003)</name>
    <name type="common">Inky cap fungus</name>
    <name type="synonym">Hormographiella aspergillata</name>
    <dbReference type="NCBI Taxonomy" id="240176"/>
    <lineage>
        <taxon>Eukaryota</taxon>
        <taxon>Fungi</taxon>
        <taxon>Dikarya</taxon>
        <taxon>Basidiomycota</taxon>
        <taxon>Agaricomycotina</taxon>
        <taxon>Agaricomycetes</taxon>
        <taxon>Agaricomycetidae</taxon>
        <taxon>Agaricales</taxon>
        <taxon>Agaricineae</taxon>
        <taxon>Psathyrellaceae</taxon>
        <taxon>Coprinopsis</taxon>
    </lineage>
</organism>
<keyword evidence="2" id="KW-1133">Transmembrane helix</keyword>
<proteinExistence type="predicted"/>
<keyword evidence="2" id="KW-0472">Membrane</keyword>
<feature type="transmembrane region" description="Helical" evidence="2">
    <location>
        <begin position="192"/>
        <end position="214"/>
    </location>
</feature>
<feature type="region of interest" description="Disordered" evidence="1">
    <location>
        <begin position="340"/>
        <end position="375"/>
    </location>
</feature>
<feature type="compositionally biased region" description="Polar residues" evidence="1">
    <location>
        <begin position="348"/>
        <end position="359"/>
    </location>
</feature>
<gene>
    <name evidence="3" type="ORF">CC1G_12371</name>
</gene>
<feature type="transmembrane region" description="Helical" evidence="2">
    <location>
        <begin position="226"/>
        <end position="251"/>
    </location>
</feature>
<dbReference type="eggNOG" id="ENOG502SQR7">
    <property type="taxonomic scope" value="Eukaryota"/>
</dbReference>